<sequence length="241" mass="28057">MPGHTHEDIDQMFSRFSTHLEREDAPTIPELFQHLTKAYTPNPDCRLMTSMWDFRDIIDKEIAAISGHSRPHQFTAKLVSGKVQLKAKLWPDPEEPEVDIPVNRFIPQFPKCTSVKEWKINELDSRIVEHKIALKSVEEDLEKWAETPMDKVSFTTFWTKFLVDEERQPGKPAWRLSHLKHHMPPLDEKSVINDETRASLEKLSRKNKAPIQIVVKGKPGNRKRKLQKADVQRSCPKKARK</sequence>
<evidence type="ECO:0000313" key="4">
    <source>
        <dbReference type="Proteomes" id="UP000001554"/>
    </source>
</evidence>
<dbReference type="InterPro" id="IPR057191">
    <property type="entry name" value="DUF7869"/>
</dbReference>
<dbReference type="PANTHER" id="PTHR33153">
    <property type="entry name" value="MYND-TYPE DOMAIN-CONTAINING PROTEIN"/>
    <property type="match status" value="1"/>
</dbReference>
<dbReference type="KEGG" id="bfo:118432704"/>
<dbReference type="GeneID" id="118432704"/>
<dbReference type="RefSeq" id="XP_035700213.1">
    <property type="nucleotide sequence ID" value="XM_035844320.1"/>
</dbReference>
<reference evidence="4" key="1">
    <citation type="journal article" date="2020" name="Nat. Ecol. Evol.">
        <title>Deeply conserved synteny resolves early events in vertebrate evolution.</title>
        <authorList>
            <person name="Simakov O."/>
            <person name="Marletaz F."/>
            <person name="Yue J.X."/>
            <person name="O'Connell B."/>
            <person name="Jenkins J."/>
            <person name="Brandt A."/>
            <person name="Calef R."/>
            <person name="Tung C.H."/>
            <person name="Huang T.K."/>
            <person name="Schmutz J."/>
            <person name="Satoh N."/>
            <person name="Yu J.K."/>
            <person name="Putnam N.H."/>
            <person name="Green R.E."/>
            <person name="Rokhsar D.S."/>
        </authorList>
    </citation>
    <scope>NUCLEOTIDE SEQUENCE [LARGE SCALE GENOMIC DNA]</scope>
    <source>
        <strain evidence="4">S238N-H82</strain>
    </source>
</reference>
<dbReference type="OMA" id="CTSVKEW"/>
<evidence type="ECO:0000259" key="3">
    <source>
        <dbReference type="Pfam" id="PF25273"/>
    </source>
</evidence>
<dbReference type="PANTHER" id="PTHR33153:SF3">
    <property type="entry name" value="TRAFFICKING PROTEIN PARTICLE COMPLEX SUBUNIT 11 DOMAIN-CONTAINING PROTEIN"/>
    <property type="match status" value="1"/>
</dbReference>
<keyword evidence="4" id="KW-1185">Reference proteome</keyword>
<reference evidence="5" key="2">
    <citation type="submission" date="2025-08" db="UniProtKB">
        <authorList>
            <consortium name="RefSeq"/>
        </authorList>
    </citation>
    <scope>IDENTIFICATION</scope>
    <source>
        <strain evidence="5">S238N-H82</strain>
        <tissue evidence="5">Testes</tissue>
    </source>
</reference>
<protein>
    <submittedName>
        <fullName evidence="5">Uncharacterized protein LOC118432704</fullName>
    </submittedName>
</protein>
<evidence type="ECO:0000256" key="2">
    <source>
        <dbReference type="SAM" id="MobiDB-lite"/>
    </source>
</evidence>
<dbReference type="Proteomes" id="UP000001554">
    <property type="component" value="Chromosome 16"/>
</dbReference>
<keyword evidence="1" id="KW-0175">Coiled coil</keyword>
<feature type="region of interest" description="Disordered" evidence="2">
    <location>
        <begin position="214"/>
        <end position="241"/>
    </location>
</feature>
<feature type="domain" description="DUF7869" evidence="3">
    <location>
        <begin position="1"/>
        <end position="91"/>
    </location>
</feature>
<accession>A0A9J7MFC4</accession>
<name>A0A9J7MFC4_BRAFL</name>
<organism evidence="4 5">
    <name type="scientific">Branchiostoma floridae</name>
    <name type="common">Florida lancelet</name>
    <name type="synonym">Amphioxus</name>
    <dbReference type="NCBI Taxonomy" id="7739"/>
    <lineage>
        <taxon>Eukaryota</taxon>
        <taxon>Metazoa</taxon>
        <taxon>Chordata</taxon>
        <taxon>Cephalochordata</taxon>
        <taxon>Leptocardii</taxon>
        <taxon>Amphioxiformes</taxon>
        <taxon>Branchiostomatidae</taxon>
        <taxon>Branchiostoma</taxon>
    </lineage>
</organism>
<evidence type="ECO:0000256" key="1">
    <source>
        <dbReference type="SAM" id="Coils"/>
    </source>
</evidence>
<proteinExistence type="predicted"/>
<gene>
    <name evidence="5" type="primary">LOC118432704</name>
</gene>
<feature type="coiled-coil region" evidence="1">
    <location>
        <begin position="120"/>
        <end position="147"/>
    </location>
</feature>
<evidence type="ECO:0000313" key="5">
    <source>
        <dbReference type="RefSeq" id="XP_035700213.1"/>
    </source>
</evidence>
<dbReference type="AlphaFoldDB" id="A0A9J7MFC4"/>
<dbReference type="OrthoDB" id="6134498at2759"/>
<dbReference type="Pfam" id="PF25273">
    <property type="entry name" value="DUF7869"/>
    <property type="match status" value="1"/>
</dbReference>